<feature type="binding site" evidence="2">
    <location>
        <begin position="177"/>
        <end position="184"/>
    </location>
    <ligand>
        <name>ATP</name>
        <dbReference type="ChEBI" id="CHEBI:30616"/>
    </ligand>
</feature>
<dbReference type="PROSITE" id="PS51459">
    <property type="entry name" value="FIDO"/>
    <property type="match status" value="1"/>
</dbReference>
<dbReference type="Gene3D" id="1.10.3290.10">
    <property type="entry name" value="Fido-like domain"/>
    <property type="match status" value="1"/>
</dbReference>
<reference evidence="4 5" key="1">
    <citation type="submission" date="2017-05" db="EMBL/GenBank/DDBJ databases">
        <title>Comparative genomics and methylome analysis of the gut commensal Bifidobacterium breve.</title>
        <authorList>
            <person name="Bottacini F."/>
            <person name="Morrissey R."/>
            <person name="Roberts R.J."/>
            <person name="James K."/>
            <person name="van Breen J."/>
            <person name="Egan M."/>
            <person name="Lambert J."/>
            <person name="van Limpt K."/>
            <person name="Stanton C."/>
            <person name="Knol J."/>
            <person name="O' Connell Motherway M."/>
            <person name="van Sinderen D."/>
        </authorList>
    </citation>
    <scope>NUCLEOTIDE SEQUENCE [LARGE SCALE GENOMIC DNA]</scope>
    <source>
        <strain evidence="4 5">215W447a</strain>
    </source>
</reference>
<name>A0A2K9BMG9_BIFBR</name>
<dbReference type="AlphaFoldDB" id="A0A2K9BMG9"/>
<dbReference type="PANTHER" id="PTHR13504:SF38">
    <property type="entry name" value="FIDO DOMAIN-CONTAINING PROTEIN"/>
    <property type="match status" value="1"/>
</dbReference>
<keyword evidence="2" id="KW-0067">ATP-binding</keyword>
<dbReference type="SUPFAM" id="SSF140931">
    <property type="entry name" value="Fic-like"/>
    <property type="match status" value="1"/>
</dbReference>
<accession>A0A2K9BMG9</accession>
<evidence type="ECO:0000256" key="1">
    <source>
        <dbReference type="PIRSR" id="PIRSR640198-1"/>
    </source>
</evidence>
<dbReference type="InterPro" id="IPR003812">
    <property type="entry name" value="Fido"/>
</dbReference>
<dbReference type="Proteomes" id="UP000232491">
    <property type="component" value="Chromosome"/>
</dbReference>
<dbReference type="EMBL" id="CP021558">
    <property type="protein sequence ID" value="AUE03730.1"/>
    <property type="molecule type" value="Genomic_DNA"/>
</dbReference>
<gene>
    <name evidence="4" type="ORF">BB215W447A_1726</name>
</gene>
<dbReference type="PANTHER" id="PTHR13504">
    <property type="entry name" value="FIDO DOMAIN-CONTAINING PROTEIN DDB_G0283145"/>
    <property type="match status" value="1"/>
</dbReference>
<proteinExistence type="predicted"/>
<evidence type="ECO:0000259" key="3">
    <source>
        <dbReference type="PROSITE" id="PS51459"/>
    </source>
</evidence>
<dbReference type="GO" id="GO:0005524">
    <property type="term" value="F:ATP binding"/>
    <property type="evidence" value="ECO:0007669"/>
    <property type="project" value="UniProtKB-KW"/>
</dbReference>
<keyword evidence="2" id="KW-0547">Nucleotide-binding</keyword>
<dbReference type="Pfam" id="PF02661">
    <property type="entry name" value="Fic"/>
    <property type="match status" value="1"/>
</dbReference>
<feature type="active site" evidence="1">
    <location>
        <position position="173"/>
    </location>
</feature>
<sequence length="309" mass="35675">MERVRLVDWLKSERDQHVGGGLYYNSQILFAYNSNHMEGSTLSPEQTAQLFNTGALLPDNINDEIRADDVAETTNHFNAFNWVLDHVDDPVNKSLVCSLHGILKRGTSQEFDANRNVGGYKIVPNVISQLEGIHTVLPADVPLAMKQVFSLYSQLEDDPFEIAKAHWMFESTHPFSDGNGRVGRLVMFKELLRLDSVPALVLDEHHNLYTRALKNFPNEPGYLVDLLLNERDYYQRMIETYAPNRIRYSYVDQWNQAGILRHLNHHPTSHARNRQNQPQYAERYQWAKHATFCPQPQPKRKSTNCRQSS</sequence>
<dbReference type="InterPro" id="IPR040198">
    <property type="entry name" value="Fido_containing"/>
</dbReference>
<dbReference type="InterPro" id="IPR036597">
    <property type="entry name" value="Fido-like_dom_sf"/>
</dbReference>
<evidence type="ECO:0000256" key="2">
    <source>
        <dbReference type="PIRSR" id="PIRSR640198-2"/>
    </source>
</evidence>
<evidence type="ECO:0000313" key="5">
    <source>
        <dbReference type="Proteomes" id="UP000232491"/>
    </source>
</evidence>
<dbReference type="RefSeq" id="WP_106622387.1">
    <property type="nucleotide sequence ID" value="NZ_CP021555.1"/>
</dbReference>
<feature type="domain" description="Fido" evidence="3">
    <location>
        <begin position="91"/>
        <end position="229"/>
    </location>
</feature>
<organism evidence="4 5">
    <name type="scientific">Bifidobacterium breve</name>
    <dbReference type="NCBI Taxonomy" id="1685"/>
    <lineage>
        <taxon>Bacteria</taxon>
        <taxon>Bacillati</taxon>
        <taxon>Actinomycetota</taxon>
        <taxon>Actinomycetes</taxon>
        <taxon>Bifidobacteriales</taxon>
        <taxon>Bifidobacteriaceae</taxon>
        <taxon>Bifidobacterium</taxon>
    </lineage>
</organism>
<evidence type="ECO:0000313" key="4">
    <source>
        <dbReference type="EMBL" id="AUE03730.1"/>
    </source>
</evidence>
<protein>
    <submittedName>
        <fullName evidence="4">Fic family protein</fullName>
    </submittedName>
</protein>